<dbReference type="EMBL" id="JXRQ01000028">
    <property type="protein sequence ID" value="KIL44032.1"/>
    <property type="molecule type" value="Genomic_DNA"/>
</dbReference>
<evidence type="ECO:0000256" key="1">
    <source>
        <dbReference type="ARBA" id="ARBA00004651"/>
    </source>
</evidence>
<evidence type="ECO:0000256" key="7">
    <source>
        <dbReference type="ARBA" id="ARBA00022989"/>
    </source>
</evidence>
<sequence length="321" mass="35176">MMITHAAAITIALCLDRFIGDPPAWPHPVRWIGSFIIWLERRLNKGKAQKLKGVLGVSAVLTVTLLVTWTVVSAGYQFHWSAGFVLETILITSALASKSLADAAKEVSVPLQKGDINEARTKLSWIVGRDTEHLSESAIARGTIETVAENTSDGVTAPMFWALLFGAPGIWVYKAINTGDSIVGYRNERYMKYGWASAKLDDLANWMPARITALLMLLTKKPASGKRAALYKELPAQAQKHPSPNSGWGEAAVALLLHIKLGGTNTYQGVVSNRPVIGLSDRPLTVEHIEQAITIMHRTAWLFLACCWIGGIGYDFALTWR</sequence>
<comment type="subcellular location">
    <subcellularLocation>
        <location evidence="1 9">Cell membrane</location>
        <topology evidence="1 9">Multi-pass membrane protein</topology>
    </subcellularLocation>
</comment>
<name>A0A0C2V4W0_9BACL</name>
<dbReference type="GO" id="GO:0009236">
    <property type="term" value="P:cobalamin biosynthetic process"/>
    <property type="evidence" value="ECO:0007669"/>
    <property type="project" value="UniProtKB-UniRule"/>
</dbReference>
<reference evidence="10 11" key="1">
    <citation type="submission" date="2015-01" db="EMBL/GenBank/DDBJ databases">
        <title>Genome sequence of Jeotgalibacillus alimentarius.</title>
        <authorList>
            <person name="Goh K.M."/>
            <person name="Chan K.-G."/>
            <person name="Yaakop A.S."/>
            <person name="Ee R."/>
            <person name="Gan H.M."/>
            <person name="Chan C.S."/>
        </authorList>
    </citation>
    <scope>NUCLEOTIDE SEQUENCE [LARGE SCALE GENOMIC DNA]</scope>
    <source>
        <strain evidence="10 11">YKJ-13</strain>
    </source>
</reference>
<comment type="similarity">
    <text evidence="3 9">Belongs to the CobD/CbiB family.</text>
</comment>
<keyword evidence="11" id="KW-1185">Reference proteome</keyword>
<keyword evidence="6 9" id="KW-0812">Transmembrane</keyword>
<dbReference type="Proteomes" id="UP000031950">
    <property type="component" value="Unassembled WGS sequence"/>
</dbReference>
<dbReference type="NCBIfam" id="TIGR00380">
    <property type="entry name" value="cobal_cbiB"/>
    <property type="match status" value="1"/>
</dbReference>
<proteinExistence type="inferred from homology"/>
<dbReference type="InterPro" id="IPR004485">
    <property type="entry name" value="Cobalamin_biosynth_CobD/CbiB"/>
</dbReference>
<keyword evidence="8 9" id="KW-0472">Membrane</keyword>
<evidence type="ECO:0000313" key="10">
    <source>
        <dbReference type="EMBL" id="KIL44032.1"/>
    </source>
</evidence>
<keyword evidence="5 9" id="KW-0169">Cobalamin biosynthesis</keyword>
<dbReference type="PANTHER" id="PTHR34308:SF1">
    <property type="entry name" value="COBALAMIN BIOSYNTHESIS PROTEIN CBIB"/>
    <property type="match status" value="1"/>
</dbReference>
<comment type="caution">
    <text evidence="9">Lacks conserved residue(s) required for the propagation of feature annotation.</text>
</comment>
<dbReference type="GO" id="GO:0048472">
    <property type="term" value="F:threonine-phosphate decarboxylase activity"/>
    <property type="evidence" value="ECO:0007669"/>
    <property type="project" value="InterPro"/>
</dbReference>
<dbReference type="PANTHER" id="PTHR34308">
    <property type="entry name" value="COBALAMIN BIOSYNTHESIS PROTEIN CBIB"/>
    <property type="match status" value="1"/>
</dbReference>
<keyword evidence="7 9" id="KW-1133">Transmembrane helix</keyword>
<dbReference type="GO" id="GO:0005886">
    <property type="term" value="C:plasma membrane"/>
    <property type="evidence" value="ECO:0007669"/>
    <property type="project" value="UniProtKB-SubCell"/>
</dbReference>
<evidence type="ECO:0000256" key="5">
    <source>
        <dbReference type="ARBA" id="ARBA00022573"/>
    </source>
</evidence>
<comment type="caution">
    <text evidence="10">The sequence shown here is derived from an EMBL/GenBank/DDBJ whole genome shotgun (WGS) entry which is preliminary data.</text>
</comment>
<accession>A0A0C2V4W0</accession>
<dbReference type="GO" id="GO:0015420">
    <property type="term" value="F:ABC-type vitamin B12 transporter activity"/>
    <property type="evidence" value="ECO:0007669"/>
    <property type="project" value="UniProtKB-UniRule"/>
</dbReference>
<dbReference type="AlphaFoldDB" id="A0A0C2V4W0"/>
<gene>
    <name evidence="9" type="primary">cobD</name>
    <name evidence="10" type="ORF">KP77_29810</name>
</gene>
<evidence type="ECO:0000256" key="3">
    <source>
        <dbReference type="ARBA" id="ARBA00006263"/>
    </source>
</evidence>
<comment type="function">
    <text evidence="9">Converts cobyric acid to cobinamide by the addition of aminopropanol on the F carboxylic group.</text>
</comment>
<dbReference type="PATRIC" id="fig|135826.4.peg.2963"/>
<dbReference type="STRING" id="135826.KP77_29810"/>
<dbReference type="HAMAP" id="MF_00024">
    <property type="entry name" value="CobD_CbiB"/>
    <property type="match status" value="1"/>
</dbReference>
<evidence type="ECO:0000256" key="8">
    <source>
        <dbReference type="ARBA" id="ARBA00023136"/>
    </source>
</evidence>
<organism evidence="10 11">
    <name type="scientific">Jeotgalibacillus alimentarius</name>
    <dbReference type="NCBI Taxonomy" id="135826"/>
    <lineage>
        <taxon>Bacteria</taxon>
        <taxon>Bacillati</taxon>
        <taxon>Bacillota</taxon>
        <taxon>Bacilli</taxon>
        <taxon>Bacillales</taxon>
        <taxon>Caryophanaceae</taxon>
        <taxon>Jeotgalibacillus</taxon>
    </lineage>
</organism>
<dbReference type="Pfam" id="PF03186">
    <property type="entry name" value="CobD_Cbib"/>
    <property type="match status" value="1"/>
</dbReference>
<protein>
    <recommendedName>
        <fullName evidence="9">Cobalamin biosynthesis protein CobD</fullName>
    </recommendedName>
</protein>
<evidence type="ECO:0000256" key="9">
    <source>
        <dbReference type="HAMAP-Rule" id="MF_00024"/>
    </source>
</evidence>
<comment type="pathway">
    <text evidence="2 9">Cofactor biosynthesis; adenosylcobalamin biosynthesis.</text>
</comment>
<keyword evidence="4 9" id="KW-1003">Cell membrane</keyword>
<feature type="transmembrane region" description="Helical" evidence="9">
    <location>
        <begin position="300"/>
        <end position="320"/>
    </location>
</feature>
<evidence type="ECO:0000256" key="2">
    <source>
        <dbReference type="ARBA" id="ARBA00004953"/>
    </source>
</evidence>
<evidence type="ECO:0000256" key="4">
    <source>
        <dbReference type="ARBA" id="ARBA00022475"/>
    </source>
</evidence>
<dbReference type="RefSeq" id="WP_041123508.1">
    <property type="nucleotide sequence ID" value="NZ_JXRQ01000028.1"/>
</dbReference>
<dbReference type="OrthoDB" id="9811967at2"/>
<evidence type="ECO:0000313" key="11">
    <source>
        <dbReference type="Proteomes" id="UP000031950"/>
    </source>
</evidence>
<evidence type="ECO:0000256" key="6">
    <source>
        <dbReference type="ARBA" id="ARBA00022692"/>
    </source>
</evidence>
<dbReference type="UniPathway" id="UPA00148"/>
<feature type="transmembrane region" description="Helical" evidence="9">
    <location>
        <begin position="51"/>
        <end position="72"/>
    </location>
</feature>